<dbReference type="EMBL" id="JAFFZM010000017">
    <property type="protein sequence ID" value="MBO8201687.1"/>
    <property type="molecule type" value="Genomic_DNA"/>
</dbReference>
<dbReference type="PANTHER" id="PTHR35333">
    <property type="entry name" value="BETA-LACTAMASE"/>
    <property type="match status" value="1"/>
</dbReference>
<dbReference type="InterPro" id="IPR012338">
    <property type="entry name" value="Beta-lactam/transpept-like"/>
</dbReference>
<feature type="domain" description="Beta-lactamase class A catalytic" evidence="1">
    <location>
        <begin position="37"/>
        <end position="271"/>
    </location>
</feature>
<gene>
    <name evidence="2" type="ORF">JW613_25820</name>
</gene>
<name>A0ABS3Y200_9ACTN</name>
<protein>
    <submittedName>
        <fullName evidence="2">Serine hydrolase</fullName>
    </submittedName>
</protein>
<dbReference type="RefSeq" id="WP_209213309.1">
    <property type="nucleotide sequence ID" value="NZ_JAFFZM010000017.1"/>
</dbReference>
<sequence>MTATASTGGIERTLRALFDDAGVRGWLHVAELRRPTARVTVDADETVLMGSVYKVPLAVAYCRQVDAGVLDPRQRVTLPPQDRLPGPTGISQLRDEVTMSLRDLVVMMLSISDNAAADAVLRQVGSTAVEDTCRALGLVRTRLNDGAAGTLARLVARTGAESVDAALARIADNDRAAPPGVYDPAWATATTPAEMARLLRAVWLDEAASPDSCAFVRRSMGLQPFQHRLAAGFPYDEVAVYGKTGTFGAMRHEAGVVELADGRAYTAVVFTQAARADRRLPRADAVIGAAARTAVEHLRGRE</sequence>
<reference evidence="2 3" key="1">
    <citation type="submission" date="2021-02" db="EMBL/GenBank/DDBJ databases">
        <title>Streptomyces spirodelae sp. nov., isolated from duckweed.</title>
        <authorList>
            <person name="Saimee Y."/>
            <person name="Duangmal K."/>
        </authorList>
    </citation>
    <scope>NUCLEOTIDE SEQUENCE [LARGE SCALE GENOMIC DNA]</scope>
    <source>
        <strain evidence="2 3">DSM 42105</strain>
    </source>
</reference>
<dbReference type="InterPro" id="IPR045155">
    <property type="entry name" value="Beta-lactam_cat"/>
</dbReference>
<dbReference type="Proteomes" id="UP000721954">
    <property type="component" value="Unassembled WGS sequence"/>
</dbReference>
<keyword evidence="2" id="KW-0378">Hydrolase</keyword>
<dbReference type="InterPro" id="IPR000871">
    <property type="entry name" value="Beta-lactam_class-A"/>
</dbReference>
<accession>A0ABS3Y200</accession>
<evidence type="ECO:0000259" key="1">
    <source>
        <dbReference type="Pfam" id="PF13354"/>
    </source>
</evidence>
<dbReference type="SUPFAM" id="SSF56601">
    <property type="entry name" value="beta-lactamase/transpeptidase-like"/>
    <property type="match status" value="1"/>
</dbReference>
<keyword evidence="3" id="KW-1185">Reference proteome</keyword>
<dbReference type="Pfam" id="PF13354">
    <property type="entry name" value="Beta-lactamase2"/>
    <property type="match status" value="1"/>
</dbReference>
<dbReference type="PANTHER" id="PTHR35333:SF3">
    <property type="entry name" value="BETA-LACTAMASE-TYPE TRANSPEPTIDASE FOLD CONTAINING PROTEIN"/>
    <property type="match status" value="1"/>
</dbReference>
<proteinExistence type="predicted"/>
<evidence type="ECO:0000313" key="2">
    <source>
        <dbReference type="EMBL" id="MBO8201687.1"/>
    </source>
</evidence>
<dbReference type="GO" id="GO:0016787">
    <property type="term" value="F:hydrolase activity"/>
    <property type="evidence" value="ECO:0007669"/>
    <property type="project" value="UniProtKB-KW"/>
</dbReference>
<dbReference type="Gene3D" id="3.40.710.10">
    <property type="entry name" value="DD-peptidase/beta-lactamase superfamily"/>
    <property type="match status" value="1"/>
</dbReference>
<organism evidence="2 3">
    <name type="scientific">Streptomyces smyrnaeus</name>
    <dbReference type="NCBI Taxonomy" id="1387713"/>
    <lineage>
        <taxon>Bacteria</taxon>
        <taxon>Bacillati</taxon>
        <taxon>Actinomycetota</taxon>
        <taxon>Actinomycetes</taxon>
        <taxon>Kitasatosporales</taxon>
        <taxon>Streptomycetaceae</taxon>
        <taxon>Streptomyces</taxon>
    </lineage>
</organism>
<evidence type="ECO:0000313" key="3">
    <source>
        <dbReference type="Proteomes" id="UP000721954"/>
    </source>
</evidence>
<comment type="caution">
    <text evidence="2">The sequence shown here is derived from an EMBL/GenBank/DDBJ whole genome shotgun (WGS) entry which is preliminary data.</text>
</comment>
<dbReference type="GeneID" id="96262042"/>